<sequence>MRLRSDFEIGENTEEDGGLAKVYTTENHQFYYVLLSKIYKIRILFEGINLYGHSTKTLLTFLMVMTFPKMMTFSMATTFPMMATFLIITIMAFLMGLNQRKLLINEKMKPKETYLHAKRQKKA</sequence>
<feature type="transmembrane region" description="Helical" evidence="1">
    <location>
        <begin position="48"/>
        <end position="67"/>
    </location>
</feature>
<organism evidence="2 3">
    <name type="scientific">Rhizophagus irregularis</name>
    <dbReference type="NCBI Taxonomy" id="588596"/>
    <lineage>
        <taxon>Eukaryota</taxon>
        <taxon>Fungi</taxon>
        <taxon>Fungi incertae sedis</taxon>
        <taxon>Mucoromycota</taxon>
        <taxon>Glomeromycotina</taxon>
        <taxon>Glomeromycetes</taxon>
        <taxon>Glomerales</taxon>
        <taxon>Glomeraceae</taxon>
        <taxon>Rhizophagus</taxon>
    </lineage>
</organism>
<reference evidence="2 3" key="2">
    <citation type="submission" date="2017-10" db="EMBL/GenBank/DDBJ databases">
        <title>Extensive intraspecific genome diversity in a model arbuscular mycorrhizal fungus.</title>
        <authorList>
            <person name="Chen E.C.H."/>
            <person name="Morin E."/>
            <person name="Baudet D."/>
            <person name="Noel J."/>
            <person name="Ndikumana S."/>
            <person name="Charron P."/>
            <person name="St-Onge C."/>
            <person name="Giorgi J."/>
            <person name="Grigoriev I.V."/>
            <person name="Roux C."/>
            <person name="Martin F.M."/>
            <person name="Corradi N."/>
        </authorList>
    </citation>
    <scope>NUCLEOTIDE SEQUENCE [LARGE SCALE GENOMIC DNA]</scope>
    <source>
        <strain evidence="2 3">C2</strain>
    </source>
</reference>
<dbReference type="Proteomes" id="UP000233469">
    <property type="component" value="Unassembled WGS sequence"/>
</dbReference>
<proteinExistence type="predicted"/>
<feature type="transmembrane region" description="Helical" evidence="1">
    <location>
        <begin position="79"/>
        <end position="98"/>
    </location>
</feature>
<evidence type="ECO:0000313" key="2">
    <source>
        <dbReference type="EMBL" id="PKK76050.1"/>
    </source>
</evidence>
<keyword evidence="1" id="KW-1133">Transmembrane helix</keyword>
<gene>
    <name evidence="2" type="ORF">RhiirC2_197302</name>
</gene>
<keyword evidence="1" id="KW-0812">Transmembrane</keyword>
<evidence type="ECO:0000256" key="1">
    <source>
        <dbReference type="SAM" id="Phobius"/>
    </source>
</evidence>
<comment type="caution">
    <text evidence="2">The sequence shown here is derived from an EMBL/GenBank/DDBJ whole genome shotgun (WGS) entry which is preliminary data.</text>
</comment>
<reference evidence="2 3" key="1">
    <citation type="submission" date="2016-04" db="EMBL/GenBank/DDBJ databases">
        <title>Genome analyses suggest a sexual origin of heterokaryosis in a supposedly ancient asexual fungus.</title>
        <authorList>
            <person name="Ropars J."/>
            <person name="Sedzielewska K."/>
            <person name="Noel J."/>
            <person name="Charron P."/>
            <person name="Farinelli L."/>
            <person name="Marton T."/>
            <person name="Kruger M."/>
            <person name="Pelin A."/>
            <person name="Brachmann A."/>
            <person name="Corradi N."/>
        </authorList>
    </citation>
    <scope>NUCLEOTIDE SEQUENCE [LARGE SCALE GENOMIC DNA]</scope>
    <source>
        <strain evidence="2 3">C2</strain>
    </source>
</reference>
<name>A0A2N1NQ77_9GLOM</name>
<evidence type="ECO:0000313" key="3">
    <source>
        <dbReference type="Proteomes" id="UP000233469"/>
    </source>
</evidence>
<keyword evidence="1" id="KW-0472">Membrane</keyword>
<protein>
    <submittedName>
        <fullName evidence="2">Uncharacterized protein</fullName>
    </submittedName>
</protein>
<dbReference type="EMBL" id="LLXL01000207">
    <property type="protein sequence ID" value="PKK76050.1"/>
    <property type="molecule type" value="Genomic_DNA"/>
</dbReference>
<accession>A0A2N1NQ77</accession>
<dbReference type="AlphaFoldDB" id="A0A2N1NQ77"/>